<proteinExistence type="inferred from homology"/>
<dbReference type="InParanoid" id="W4KID4"/>
<dbReference type="FunCoup" id="W4KID4">
    <property type="interactions" value="243"/>
</dbReference>
<dbReference type="PANTHER" id="PTHR12934">
    <property type="entry name" value="50S RIBOSOMAL PROTEIN L15"/>
    <property type="match status" value="1"/>
</dbReference>
<dbReference type="HAMAP" id="MF_01341">
    <property type="entry name" value="Ribosomal_uL15"/>
    <property type="match status" value="1"/>
</dbReference>
<dbReference type="RefSeq" id="XP_009542457.1">
    <property type="nucleotide sequence ID" value="XM_009544162.1"/>
</dbReference>
<dbReference type="SUPFAM" id="SSF52080">
    <property type="entry name" value="Ribosomal proteins L15p and L18e"/>
    <property type="match status" value="1"/>
</dbReference>
<dbReference type="InterPro" id="IPR036227">
    <property type="entry name" value="Ribosomal_uL15/eL18_sf"/>
</dbReference>
<dbReference type="InterPro" id="IPR021131">
    <property type="entry name" value="Ribosomal_uL15/eL18"/>
</dbReference>
<dbReference type="GO" id="GO:0006412">
    <property type="term" value="P:translation"/>
    <property type="evidence" value="ECO:0007669"/>
    <property type="project" value="InterPro"/>
</dbReference>
<evidence type="ECO:0000256" key="1">
    <source>
        <dbReference type="ARBA" id="ARBA00007320"/>
    </source>
</evidence>
<name>W4KID4_HETIT</name>
<dbReference type="Gene3D" id="3.100.10.10">
    <property type="match status" value="1"/>
</dbReference>
<keyword evidence="2" id="KW-0689">Ribosomal protein</keyword>
<dbReference type="GO" id="GO:0003735">
    <property type="term" value="F:structural constituent of ribosome"/>
    <property type="evidence" value="ECO:0007669"/>
    <property type="project" value="InterPro"/>
</dbReference>
<protein>
    <recommendedName>
        <fullName evidence="5">Large ribosomal subunit protein uL15/eL18 domain-containing protein</fullName>
    </recommendedName>
</protein>
<evidence type="ECO:0000313" key="6">
    <source>
        <dbReference type="EMBL" id="ETW85617.1"/>
    </source>
</evidence>
<evidence type="ECO:0000259" key="5">
    <source>
        <dbReference type="Pfam" id="PF00828"/>
    </source>
</evidence>
<feature type="region of interest" description="Disordered" evidence="4">
    <location>
        <begin position="17"/>
        <end position="68"/>
    </location>
</feature>
<comment type="similarity">
    <text evidence="1">Belongs to the universal ribosomal protein uL15 family.</text>
</comment>
<dbReference type="Pfam" id="PF00828">
    <property type="entry name" value="Ribosomal_L27A"/>
    <property type="match status" value="1"/>
</dbReference>
<organism evidence="6 7">
    <name type="scientific">Heterobasidion irregulare (strain TC 32-1)</name>
    <dbReference type="NCBI Taxonomy" id="747525"/>
    <lineage>
        <taxon>Eukaryota</taxon>
        <taxon>Fungi</taxon>
        <taxon>Dikarya</taxon>
        <taxon>Basidiomycota</taxon>
        <taxon>Agaricomycotina</taxon>
        <taxon>Agaricomycetes</taxon>
        <taxon>Russulales</taxon>
        <taxon>Bondarzewiaceae</taxon>
        <taxon>Heterobasidion</taxon>
        <taxon>Heterobasidion annosum species complex</taxon>
    </lineage>
</organism>
<dbReference type="STRING" id="747525.W4KID4"/>
<dbReference type="InterPro" id="IPR005749">
    <property type="entry name" value="Ribosomal_uL15_bac-type"/>
</dbReference>
<dbReference type="Proteomes" id="UP000030671">
    <property type="component" value="Unassembled WGS sequence"/>
</dbReference>
<dbReference type="InterPro" id="IPR030878">
    <property type="entry name" value="Ribosomal_uL15"/>
</dbReference>
<sequence>MSATSFRAASGRVHLFNLHPAQGSQHTQKRLGRGRSSGLGKTSGRGHKGQKARSGNGKPKAGFEGGQTPISKLFPKRGFFNQNGKTYAPVNLDRLAHWIAQGRLTSSAENPITARELVASGCVHNVHDGIKLLGDGAEQLNVPVHIIPSRASKSAIQAVEKLGGSVYCQYYNRLSLYDCVKGRDDRTPAAPTRREDIMWYTDWKNRGYLSPMSITKMPFVEERWKDLSRQLTAFQTEKFEKK</sequence>
<dbReference type="eggNOG" id="KOG0846">
    <property type="taxonomic scope" value="Eukaryota"/>
</dbReference>
<dbReference type="KEGG" id="hir:HETIRDRAFT_309175"/>
<dbReference type="GeneID" id="20669650"/>
<dbReference type="GO" id="GO:0005762">
    <property type="term" value="C:mitochondrial large ribosomal subunit"/>
    <property type="evidence" value="ECO:0007669"/>
    <property type="project" value="TreeGrafter"/>
</dbReference>
<evidence type="ECO:0000256" key="3">
    <source>
        <dbReference type="ARBA" id="ARBA00023274"/>
    </source>
</evidence>
<keyword evidence="3" id="KW-0687">Ribonucleoprotein</keyword>
<dbReference type="EMBL" id="KI925455">
    <property type="protein sequence ID" value="ETW85617.1"/>
    <property type="molecule type" value="Genomic_DNA"/>
</dbReference>
<evidence type="ECO:0000256" key="2">
    <source>
        <dbReference type="ARBA" id="ARBA00022980"/>
    </source>
</evidence>
<dbReference type="NCBIfam" id="TIGR01071">
    <property type="entry name" value="rplO_bact"/>
    <property type="match status" value="1"/>
</dbReference>
<gene>
    <name evidence="6" type="ORF">HETIRDRAFT_309175</name>
</gene>
<dbReference type="HOGENOM" id="CLU_055188_5_1_1"/>
<dbReference type="AlphaFoldDB" id="W4KID4"/>
<evidence type="ECO:0000256" key="4">
    <source>
        <dbReference type="SAM" id="MobiDB-lite"/>
    </source>
</evidence>
<evidence type="ECO:0000313" key="7">
    <source>
        <dbReference type="Proteomes" id="UP000030671"/>
    </source>
</evidence>
<dbReference type="OrthoDB" id="361383at2759"/>
<reference evidence="6 7" key="1">
    <citation type="journal article" date="2012" name="New Phytol.">
        <title>Insight into trade-off between wood decay and parasitism from the genome of a fungal forest pathogen.</title>
        <authorList>
            <person name="Olson A."/>
            <person name="Aerts A."/>
            <person name="Asiegbu F."/>
            <person name="Belbahri L."/>
            <person name="Bouzid O."/>
            <person name="Broberg A."/>
            <person name="Canback B."/>
            <person name="Coutinho P.M."/>
            <person name="Cullen D."/>
            <person name="Dalman K."/>
            <person name="Deflorio G."/>
            <person name="van Diepen L.T."/>
            <person name="Dunand C."/>
            <person name="Duplessis S."/>
            <person name="Durling M."/>
            <person name="Gonthier P."/>
            <person name="Grimwood J."/>
            <person name="Fossdal C.G."/>
            <person name="Hansson D."/>
            <person name="Henrissat B."/>
            <person name="Hietala A."/>
            <person name="Himmelstrand K."/>
            <person name="Hoffmeister D."/>
            <person name="Hogberg N."/>
            <person name="James T.Y."/>
            <person name="Karlsson M."/>
            <person name="Kohler A."/>
            <person name="Kues U."/>
            <person name="Lee Y.H."/>
            <person name="Lin Y.C."/>
            <person name="Lind M."/>
            <person name="Lindquist E."/>
            <person name="Lombard V."/>
            <person name="Lucas S."/>
            <person name="Lunden K."/>
            <person name="Morin E."/>
            <person name="Murat C."/>
            <person name="Park J."/>
            <person name="Raffaello T."/>
            <person name="Rouze P."/>
            <person name="Salamov A."/>
            <person name="Schmutz J."/>
            <person name="Solheim H."/>
            <person name="Stahlberg J."/>
            <person name="Velez H."/>
            <person name="de Vries R.P."/>
            <person name="Wiebenga A."/>
            <person name="Woodward S."/>
            <person name="Yakovlev I."/>
            <person name="Garbelotto M."/>
            <person name="Martin F."/>
            <person name="Grigoriev I.V."/>
            <person name="Stenlid J."/>
        </authorList>
    </citation>
    <scope>NUCLEOTIDE SEQUENCE [LARGE SCALE GENOMIC DNA]</scope>
    <source>
        <strain evidence="6 7">TC 32-1</strain>
    </source>
</reference>
<dbReference type="PANTHER" id="PTHR12934:SF11">
    <property type="entry name" value="LARGE RIBOSOMAL SUBUNIT PROTEIN UL15M"/>
    <property type="match status" value="1"/>
</dbReference>
<feature type="domain" description="Large ribosomal subunit protein uL15/eL18" evidence="5">
    <location>
        <begin position="89"/>
        <end position="166"/>
    </location>
</feature>
<keyword evidence="7" id="KW-1185">Reference proteome</keyword>
<accession>W4KID4</accession>